<evidence type="ECO:0000256" key="11">
    <source>
        <dbReference type="ARBA" id="ARBA00031871"/>
    </source>
</evidence>
<comment type="pathway">
    <text evidence="1">Cofactor biosynthesis; FAD biosynthesis; FAD from FMN: step 1/1.</text>
</comment>
<proteinExistence type="predicted"/>
<protein>
    <recommendedName>
        <fullName evidence="2">FAD synthase</fullName>
        <ecNumber evidence="2">2.7.7.2</ecNumber>
    </recommendedName>
    <alternativeName>
        <fullName evidence="10">FAD pyrophosphorylase</fullName>
    </alternativeName>
    <alternativeName>
        <fullName evidence="11">FMN adenylyltransferase</fullName>
    </alternativeName>
</protein>
<evidence type="ECO:0000256" key="8">
    <source>
        <dbReference type="ARBA" id="ARBA00022827"/>
    </source>
</evidence>
<evidence type="ECO:0000256" key="7">
    <source>
        <dbReference type="ARBA" id="ARBA00022741"/>
    </source>
</evidence>
<dbReference type="Pfam" id="PF01507">
    <property type="entry name" value="PAPS_reduct"/>
    <property type="match status" value="2"/>
</dbReference>
<evidence type="ECO:0000313" key="14">
    <source>
        <dbReference type="EMBL" id="CAD8264745.1"/>
    </source>
</evidence>
<accession>A0A7R9YG49</accession>
<evidence type="ECO:0000256" key="6">
    <source>
        <dbReference type="ARBA" id="ARBA00022695"/>
    </source>
</evidence>
<dbReference type="GO" id="GO:0006747">
    <property type="term" value="P:FAD biosynthetic process"/>
    <property type="evidence" value="ECO:0007669"/>
    <property type="project" value="TreeGrafter"/>
</dbReference>
<evidence type="ECO:0000256" key="3">
    <source>
        <dbReference type="ARBA" id="ARBA00022630"/>
    </source>
</evidence>
<dbReference type="InterPro" id="IPR014729">
    <property type="entry name" value="Rossmann-like_a/b/a_fold"/>
</dbReference>
<feature type="domain" description="Phosphoadenosine phosphosulphate reductase" evidence="13">
    <location>
        <begin position="106"/>
        <end position="172"/>
    </location>
</feature>
<keyword evidence="4" id="KW-0288">FMN</keyword>
<dbReference type="SUPFAM" id="SSF52402">
    <property type="entry name" value="Adenine nucleotide alpha hydrolases-like"/>
    <property type="match status" value="1"/>
</dbReference>
<evidence type="ECO:0000256" key="12">
    <source>
        <dbReference type="ARBA" id="ARBA00049494"/>
    </source>
</evidence>
<dbReference type="InterPro" id="IPR002500">
    <property type="entry name" value="PAPS_reduct_dom"/>
</dbReference>
<organism evidence="14">
    <name type="scientific">Pinguiococcus pyrenoidosus</name>
    <dbReference type="NCBI Taxonomy" id="172671"/>
    <lineage>
        <taxon>Eukaryota</taxon>
        <taxon>Sar</taxon>
        <taxon>Stramenopiles</taxon>
        <taxon>Ochrophyta</taxon>
        <taxon>Pinguiophyceae</taxon>
        <taxon>Pinguiochrysidales</taxon>
        <taxon>Pinguiochrysidaceae</taxon>
        <taxon>Pinguiococcus</taxon>
    </lineage>
</organism>
<gene>
    <name evidence="14" type="ORF">PPYR1160_LOCUS14248</name>
</gene>
<dbReference type="PANTHER" id="PTHR23293">
    <property type="entry name" value="FAD SYNTHETASE-RELATED FMN ADENYLYLTRANSFERASE"/>
    <property type="match status" value="1"/>
</dbReference>
<evidence type="ECO:0000256" key="2">
    <source>
        <dbReference type="ARBA" id="ARBA00012393"/>
    </source>
</evidence>
<dbReference type="AlphaFoldDB" id="A0A7R9YG49"/>
<feature type="domain" description="Phosphoadenosine phosphosulphate reductase" evidence="13">
    <location>
        <begin position="191"/>
        <end position="265"/>
    </location>
</feature>
<keyword evidence="9" id="KW-0067">ATP-binding</keyword>
<keyword evidence="8" id="KW-0274">FAD</keyword>
<dbReference type="PANTHER" id="PTHR23293:SF9">
    <property type="entry name" value="FAD SYNTHASE"/>
    <property type="match status" value="1"/>
</dbReference>
<dbReference type="EMBL" id="HBEA01018736">
    <property type="protein sequence ID" value="CAD8264745.1"/>
    <property type="molecule type" value="Transcribed_RNA"/>
</dbReference>
<keyword evidence="3" id="KW-0285">Flavoprotein</keyword>
<dbReference type="GO" id="GO:0005524">
    <property type="term" value="F:ATP binding"/>
    <property type="evidence" value="ECO:0007669"/>
    <property type="project" value="UniProtKB-KW"/>
</dbReference>
<keyword evidence="7" id="KW-0547">Nucleotide-binding</keyword>
<evidence type="ECO:0000256" key="5">
    <source>
        <dbReference type="ARBA" id="ARBA00022679"/>
    </source>
</evidence>
<keyword evidence="5" id="KW-0808">Transferase</keyword>
<reference evidence="14" key="1">
    <citation type="submission" date="2021-01" db="EMBL/GenBank/DDBJ databases">
        <authorList>
            <person name="Corre E."/>
            <person name="Pelletier E."/>
            <person name="Niang G."/>
            <person name="Scheremetjew M."/>
            <person name="Finn R."/>
            <person name="Kale V."/>
            <person name="Holt S."/>
            <person name="Cochrane G."/>
            <person name="Meng A."/>
            <person name="Brown T."/>
            <person name="Cohen L."/>
        </authorList>
    </citation>
    <scope>NUCLEOTIDE SEQUENCE</scope>
    <source>
        <strain evidence="14">CCMP2078</strain>
    </source>
</reference>
<dbReference type="Gene3D" id="3.40.50.620">
    <property type="entry name" value="HUPs"/>
    <property type="match status" value="1"/>
</dbReference>
<evidence type="ECO:0000256" key="10">
    <source>
        <dbReference type="ARBA" id="ARBA00031145"/>
    </source>
</evidence>
<dbReference type="EC" id="2.7.7.2" evidence="2"/>
<evidence type="ECO:0000256" key="4">
    <source>
        <dbReference type="ARBA" id="ARBA00022643"/>
    </source>
</evidence>
<comment type="catalytic activity">
    <reaction evidence="12">
        <text>FMN + ATP + H(+) = FAD + diphosphate</text>
        <dbReference type="Rhea" id="RHEA:17237"/>
        <dbReference type="ChEBI" id="CHEBI:15378"/>
        <dbReference type="ChEBI" id="CHEBI:30616"/>
        <dbReference type="ChEBI" id="CHEBI:33019"/>
        <dbReference type="ChEBI" id="CHEBI:57692"/>
        <dbReference type="ChEBI" id="CHEBI:58210"/>
        <dbReference type="EC" id="2.7.7.2"/>
    </reaction>
</comment>
<keyword evidence="6" id="KW-0548">Nucleotidyltransferase</keyword>
<sequence length="311" mass="34563">MTARDAAADAAGTLLVSARELRGAVSQALRKRLPERNDAEVLSTAEKLVADVEYQVCQGASVDAFADALALHHAMETCEDASLAGLLTESLRILTDAYRLFGLDGVFTSFNGGKDAVVIMQLSRAVFAKACVQAGRIERARMIFFELQDEFEEVEDFVRDSHKTCDLELRRYSTGFVAGLTSCIEEEEGRLLAFVLGTRRGDPNCGKQGTFEPSSDWMPPFMRVNPVLDWEYGDIWRFIRLFQIPYVNLYDKGYTSLGKKSDTQPNPALKKPGTADEYLPADMLSDWSLERAGRIKKAPKPIIEPEQCDAT</sequence>
<dbReference type="CDD" id="cd23948">
    <property type="entry name" value="FAD_synthase"/>
    <property type="match status" value="1"/>
</dbReference>
<name>A0A7R9YG49_9STRA</name>
<evidence type="ECO:0000256" key="1">
    <source>
        <dbReference type="ARBA" id="ARBA00004726"/>
    </source>
</evidence>
<evidence type="ECO:0000256" key="9">
    <source>
        <dbReference type="ARBA" id="ARBA00022840"/>
    </source>
</evidence>
<dbReference type="GO" id="GO:0003919">
    <property type="term" value="F:FMN adenylyltransferase activity"/>
    <property type="evidence" value="ECO:0007669"/>
    <property type="project" value="UniProtKB-EC"/>
</dbReference>
<evidence type="ECO:0000259" key="13">
    <source>
        <dbReference type="Pfam" id="PF01507"/>
    </source>
</evidence>